<proteinExistence type="predicted"/>
<evidence type="ECO:0000313" key="1">
    <source>
        <dbReference type="EMBL" id="MCJ8239634.1"/>
    </source>
</evidence>
<sequence length="259" mass="29296">MIIEPVFEEHFNEFDVVRADKISVPGRIDAQVISHLLESELVIADLTALNPNAFYEIGIRHTVQKPIIHMHLEGQRIPFDIASFRSIKFEKKRPRDLRQAREALKEAVAIAIDPEYEIDNSVTFSRGKIEVSENATPAEKLYLDQLDLIHFRLETLETSQHIAVGGPVTRRYWATHSAIPEPAFKVAVSNKNTAPDADLEGKMSEILRVLPGAFYSPSGRTHGILHLPNVESESKLLKFLRQRLGEDFIISPWPAGDKF</sequence>
<dbReference type="Proteomes" id="UP001522662">
    <property type="component" value="Unassembled WGS sequence"/>
</dbReference>
<protein>
    <submittedName>
        <fullName evidence="1">Uncharacterized protein</fullName>
    </submittedName>
</protein>
<reference evidence="1 2" key="1">
    <citation type="submission" date="2022-03" db="EMBL/GenBank/DDBJ databases">
        <title>Rhizobium SSM4.3 sp. nov., isolated from Sediment (Gouqi Island).</title>
        <authorList>
            <person name="Chen G."/>
        </authorList>
    </citation>
    <scope>NUCLEOTIDE SEQUENCE [LARGE SCALE GENOMIC DNA]</scope>
    <source>
        <strain evidence="1 2">SSM4.3</strain>
    </source>
</reference>
<dbReference type="EMBL" id="JALAYX010000003">
    <property type="protein sequence ID" value="MCJ8239634.1"/>
    <property type="molecule type" value="Genomic_DNA"/>
</dbReference>
<name>A0ABT0D2J5_9HYPH</name>
<evidence type="ECO:0000313" key="2">
    <source>
        <dbReference type="Proteomes" id="UP001522662"/>
    </source>
</evidence>
<gene>
    <name evidence="1" type="ORF">MKJ03_14995</name>
</gene>
<comment type="caution">
    <text evidence="1">The sequence shown here is derived from an EMBL/GenBank/DDBJ whole genome shotgun (WGS) entry which is preliminary data.</text>
</comment>
<dbReference type="RefSeq" id="WP_245137147.1">
    <property type="nucleotide sequence ID" value="NZ_CP128477.1"/>
</dbReference>
<keyword evidence="2" id="KW-1185">Reference proteome</keyword>
<accession>A0ABT0D2J5</accession>
<organism evidence="1 2">
    <name type="scientific">Peteryoungia algae</name>
    <dbReference type="NCBI Taxonomy" id="2919917"/>
    <lineage>
        <taxon>Bacteria</taxon>
        <taxon>Pseudomonadati</taxon>
        <taxon>Pseudomonadota</taxon>
        <taxon>Alphaproteobacteria</taxon>
        <taxon>Hyphomicrobiales</taxon>
        <taxon>Rhizobiaceae</taxon>
        <taxon>Peteryoungia</taxon>
    </lineage>
</organism>